<gene>
    <name evidence="1" type="primary">remB</name>
    <name evidence="1" type="ORF">ACFPTR_08135</name>
</gene>
<proteinExistence type="predicted"/>
<name>A0ABW0U7V7_9BACI</name>
<sequence length="97" mass="10791">MFIHLGGDEVILSKDVVAILNYDSNDETTTEQLLSSYNQKNVVEIGEDVTKSVVVTVDKIYLSPISSLTLKRRAQAVEGFDDYSEDALEEDDVDMDS</sequence>
<organism evidence="1 2">
    <name type="scientific">Aliibacillus thermotolerans</name>
    <dbReference type="NCBI Taxonomy" id="1834418"/>
    <lineage>
        <taxon>Bacteria</taxon>
        <taxon>Bacillati</taxon>
        <taxon>Bacillota</taxon>
        <taxon>Bacilli</taxon>
        <taxon>Bacillales</taxon>
        <taxon>Bacillaceae</taxon>
        <taxon>Aliibacillus</taxon>
    </lineage>
</organism>
<evidence type="ECO:0000313" key="1">
    <source>
        <dbReference type="EMBL" id="MFC5628844.1"/>
    </source>
</evidence>
<evidence type="ECO:0000313" key="2">
    <source>
        <dbReference type="Proteomes" id="UP001596143"/>
    </source>
</evidence>
<protein>
    <submittedName>
        <fullName evidence="1">Extracellular matrix regulator RemB</fullName>
    </submittedName>
</protein>
<dbReference type="InterPro" id="IPR007169">
    <property type="entry name" value="RemA-like"/>
</dbReference>
<comment type="caution">
    <text evidence="1">The sequence shown here is derived from an EMBL/GenBank/DDBJ whole genome shotgun (WGS) entry which is preliminary data.</text>
</comment>
<reference evidence="2" key="1">
    <citation type="journal article" date="2019" name="Int. J. Syst. Evol. Microbiol.">
        <title>The Global Catalogue of Microorganisms (GCM) 10K type strain sequencing project: providing services to taxonomists for standard genome sequencing and annotation.</title>
        <authorList>
            <consortium name="The Broad Institute Genomics Platform"/>
            <consortium name="The Broad Institute Genome Sequencing Center for Infectious Disease"/>
            <person name="Wu L."/>
            <person name="Ma J."/>
        </authorList>
    </citation>
    <scope>NUCLEOTIDE SEQUENCE [LARGE SCALE GENOMIC DNA]</scope>
    <source>
        <strain evidence="2">CGMCC 1.15790</strain>
    </source>
</reference>
<dbReference type="NCBIfam" id="NF046065">
    <property type="entry name" value="MtxRegRemB"/>
    <property type="match status" value="1"/>
</dbReference>
<dbReference type="Pfam" id="PF04025">
    <property type="entry name" value="RemA-like"/>
    <property type="match status" value="1"/>
</dbReference>
<keyword evidence="2" id="KW-1185">Reference proteome</keyword>
<dbReference type="Proteomes" id="UP001596143">
    <property type="component" value="Unassembled WGS sequence"/>
</dbReference>
<accession>A0ABW0U7V7</accession>
<dbReference type="EMBL" id="JBHSPF010000036">
    <property type="protein sequence ID" value="MFC5628844.1"/>
    <property type="molecule type" value="Genomic_DNA"/>
</dbReference>
<dbReference type="RefSeq" id="WP_270896491.1">
    <property type="nucleotide sequence ID" value="NZ_JBHSPF010000036.1"/>
</dbReference>